<evidence type="ECO:0000313" key="2">
    <source>
        <dbReference type="Proteomes" id="UP000704712"/>
    </source>
</evidence>
<reference evidence="1" key="1">
    <citation type="submission" date="2020-03" db="EMBL/GenBank/DDBJ databases">
        <title>Hybrid Assembly of Korean Phytophthora infestans isolates.</title>
        <authorList>
            <person name="Prokchorchik M."/>
            <person name="Lee Y."/>
            <person name="Seo J."/>
            <person name="Cho J.-H."/>
            <person name="Park Y.-E."/>
            <person name="Jang D.-C."/>
            <person name="Im J.-S."/>
            <person name="Choi J.-G."/>
            <person name="Park H.-J."/>
            <person name="Lee G.-B."/>
            <person name="Lee Y.-G."/>
            <person name="Hong S.-Y."/>
            <person name="Cho K."/>
            <person name="Sohn K.H."/>
        </authorList>
    </citation>
    <scope>NUCLEOTIDE SEQUENCE</scope>
    <source>
        <strain evidence="1">KR_2_A2</strain>
    </source>
</reference>
<protein>
    <submittedName>
        <fullName evidence="1">Uncharacterized protein</fullName>
    </submittedName>
</protein>
<dbReference type="AlphaFoldDB" id="A0A8S9V870"/>
<name>A0A8S9V870_PHYIN</name>
<dbReference type="EMBL" id="JAACNO010000472">
    <property type="protein sequence ID" value="KAF4147389.1"/>
    <property type="molecule type" value="Genomic_DNA"/>
</dbReference>
<dbReference type="Proteomes" id="UP000704712">
    <property type="component" value="Unassembled WGS sequence"/>
</dbReference>
<comment type="caution">
    <text evidence="1">The sequence shown here is derived from an EMBL/GenBank/DDBJ whole genome shotgun (WGS) entry which is preliminary data.</text>
</comment>
<gene>
    <name evidence="1" type="ORF">GN958_ATG03429</name>
</gene>
<proteinExistence type="predicted"/>
<sequence length="117" mass="13343">MNCNMSYGPWTLDGNGRTCEDEWWQLVRPVVARTTRVADVSRRVLTDGLKRSTNESMVLECTTNGSNVMEWTMIATKRLVWTMSDTYETAETLNGEQGLVRMVNGEHELVRTLNGRL</sequence>
<accession>A0A8S9V870</accession>
<organism evidence="1 2">
    <name type="scientific">Phytophthora infestans</name>
    <name type="common">Potato late blight agent</name>
    <name type="synonym">Botrytis infestans</name>
    <dbReference type="NCBI Taxonomy" id="4787"/>
    <lineage>
        <taxon>Eukaryota</taxon>
        <taxon>Sar</taxon>
        <taxon>Stramenopiles</taxon>
        <taxon>Oomycota</taxon>
        <taxon>Peronosporomycetes</taxon>
        <taxon>Peronosporales</taxon>
        <taxon>Peronosporaceae</taxon>
        <taxon>Phytophthora</taxon>
    </lineage>
</organism>
<evidence type="ECO:0000313" key="1">
    <source>
        <dbReference type="EMBL" id="KAF4147389.1"/>
    </source>
</evidence>